<dbReference type="RefSeq" id="WP_062131072.1">
    <property type="nucleotide sequence ID" value="NZ_LRBG01000035.1"/>
</dbReference>
<dbReference type="SMART" id="SM00240">
    <property type="entry name" value="FHA"/>
    <property type="match status" value="2"/>
</dbReference>
<evidence type="ECO:0000259" key="2">
    <source>
        <dbReference type="PROSITE" id="PS50006"/>
    </source>
</evidence>
<dbReference type="InterPro" id="IPR008984">
    <property type="entry name" value="SMAD_FHA_dom_sf"/>
</dbReference>
<evidence type="ECO:0000313" key="4">
    <source>
        <dbReference type="Proteomes" id="UP000075613"/>
    </source>
</evidence>
<feature type="region of interest" description="Disordered" evidence="1">
    <location>
        <begin position="293"/>
        <end position="347"/>
    </location>
</feature>
<comment type="caution">
    <text evidence="3">The sequence shown here is derived from an EMBL/GenBank/DDBJ whole genome shotgun (WGS) entry which is preliminary data.</text>
</comment>
<feature type="compositionally biased region" description="Low complexity" evidence="1">
    <location>
        <begin position="315"/>
        <end position="342"/>
    </location>
</feature>
<organism evidence="3 4">
    <name type="scientific">Paraburkholderia monticola</name>
    <dbReference type="NCBI Taxonomy" id="1399968"/>
    <lineage>
        <taxon>Bacteria</taxon>
        <taxon>Pseudomonadati</taxon>
        <taxon>Pseudomonadota</taxon>
        <taxon>Betaproteobacteria</taxon>
        <taxon>Burkholderiales</taxon>
        <taxon>Burkholderiaceae</taxon>
        <taxon>Paraburkholderia</taxon>
    </lineage>
</organism>
<dbReference type="PROSITE" id="PS50006">
    <property type="entry name" value="FHA_DOMAIN"/>
    <property type="match status" value="2"/>
</dbReference>
<dbReference type="AlphaFoldDB" id="A0A149PIV3"/>
<dbReference type="Proteomes" id="UP000075613">
    <property type="component" value="Unassembled WGS sequence"/>
</dbReference>
<dbReference type="EMBL" id="LRBG01000035">
    <property type="protein sequence ID" value="KXU84995.1"/>
    <property type="molecule type" value="Genomic_DNA"/>
</dbReference>
<sequence>MAPGEAPIAEMRATEDASFDVVLTPLAGAQRPALDAIRIVDNLFAVGRSEAPFNDYPPQWTAGLSRRHARVFVEHGAIYVADLGSKNGTTVNGVAVRQAPARVRAGDELCFGGELCYRVGLEPRARTVKSGSASSLTHLLLVPQRDDLALQPVDVLAFPFLVSKTDEIFARYKDRYPHQVNYISRRHAHLFLKGDELYVEDLGSTNGTFVNGRRLDESALPLADGDVVAFGGDHFVYRVSLQKSPDVEPTVTQLSLRPSADSAADADKTTFVGAAHSFLDIFCVDPALQREDEVNEAAQPGPARAKRDGAGSGNGAKNTKGASAANAAHASGGAADGSGKAAARGKPRRWKMVAGELRKVLADGERTNVRRAAAWGGAGVAIVVALGVGLYLHGSSERELKNLLASGDYSSAVTVAGGYLATHPADTKVRALASEALLKAKLPGWIDALQKAQFDQADALLKDMKTLSANNADAASLVGELQWVGDLERFVAARGGVDAPIRMYVDEATINGLLHRWDDDATSHQRALDRIASYVPVFAEPYAHALSHLRKLESDDSVYVAAIDRLNGVIQTELARDKPDALPPVLDDYAQRYPRLAGLDRVRDDLRQYTALLNAALSRQLTSLLAMMKAAHFSTPPFQAQYQQLAATRLPSAEIVRRQDAVDAAWQRGDAQAALNELQSMPASPWSDVLAAEAAHKKALSDQYNDLQKARGAKDYDQRVLSFYASLDPQTDAWFVQSLQKDVAALHDKALAQAQDLLLRAQSLWKEYRANGPIGGTQRLEAGISAGFRNEARLLTDAQTAARQGMRIYTQLKADHPADFDRLLADIEAEASLQRRSLTELRMVLDPGLLKAKLALIGGDQSEARPSP</sequence>
<dbReference type="InterPro" id="IPR000253">
    <property type="entry name" value="FHA_dom"/>
</dbReference>
<reference evidence="3 4" key="1">
    <citation type="journal article" date="2015" name="Int. J. Syst. Evol. Microbiol.">
        <title>Burkholderia monticola sp. nov., isolated from mountain soil.</title>
        <authorList>
            <person name="Baek I."/>
            <person name="Seo B."/>
            <person name="Lee I."/>
            <person name="Yi H."/>
            <person name="Chun J."/>
        </authorList>
    </citation>
    <scope>NUCLEOTIDE SEQUENCE [LARGE SCALE GENOMIC DNA]</scope>
    <source>
        <strain evidence="3 4">JC2948</strain>
    </source>
</reference>
<dbReference type="OrthoDB" id="151099at2"/>
<accession>A0A149PIV3</accession>
<gene>
    <name evidence="3" type="ORF">CI15_22185</name>
</gene>
<dbReference type="Pfam" id="PF00498">
    <property type="entry name" value="FHA"/>
    <property type="match status" value="2"/>
</dbReference>
<dbReference type="SUPFAM" id="SSF49879">
    <property type="entry name" value="SMAD/FHA domain"/>
    <property type="match status" value="2"/>
</dbReference>
<dbReference type="PANTHER" id="PTHR23308">
    <property type="entry name" value="NUCLEAR INHIBITOR OF PROTEIN PHOSPHATASE-1"/>
    <property type="match status" value="1"/>
</dbReference>
<proteinExistence type="predicted"/>
<feature type="domain" description="FHA" evidence="2">
    <location>
        <begin position="44"/>
        <end position="96"/>
    </location>
</feature>
<dbReference type="STRING" id="1399968.CI15_22185"/>
<dbReference type="Gene3D" id="2.60.200.20">
    <property type="match status" value="2"/>
</dbReference>
<name>A0A149PIV3_9BURK</name>
<dbReference type="CDD" id="cd00060">
    <property type="entry name" value="FHA"/>
    <property type="match status" value="2"/>
</dbReference>
<feature type="domain" description="FHA" evidence="2">
    <location>
        <begin position="160"/>
        <end position="215"/>
    </location>
</feature>
<keyword evidence="4" id="KW-1185">Reference proteome</keyword>
<evidence type="ECO:0000313" key="3">
    <source>
        <dbReference type="EMBL" id="KXU84995.1"/>
    </source>
</evidence>
<dbReference type="InterPro" id="IPR050923">
    <property type="entry name" value="Cell_Proc_Reg/RNA_Proc"/>
</dbReference>
<evidence type="ECO:0000256" key="1">
    <source>
        <dbReference type="SAM" id="MobiDB-lite"/>
    </source>
</evidence>
<protein>
    <recommendedName>
        <fullName evidence="2">FHA domain-containing protein</fullName>
    </recommendedName>
</protein>